<keyword evidence="2" id="KW-1185">Reference proteome</keyword>
<dbReference type="GO" id="GO:0005975">
    <property type="term" value="P:carbohydrate metabolic process"/>
    <property type="evidence" value="ECO:0007669"/>
    <property type="project" value="InterPro"/>
</dbReference>
<reference evidence="1 2" key="1">
    <citation type="journal article" date="2011" name="J. Bacteriol.">
        <title>Genome sequence of 'Pedosphaera parvula' Ellin514, an aerobic Verrucomicrobial isolate from pasture soil.</title>
        <authorList>
            <person name="Kant R."/>
            <person name="van Passel M.W."/>
            <person name="Sangwan P."/>
            <person name="Palva A."/>
            <person name="Lucas S."/>
            <person name="Copeland A."/>
            <person name="Lapidus A."/>
            <person name="Glavina Del Rio T."/>
            <person name="Dalin E."/>
            <person name="Tice H."/>
            <person name="Bruce D."/>
            <person name="Goodwin L."/>
            <person name="Pitluck S."/>
            <person name="Chertkov O."/>
            <person name="Larimer F.W."/>
            <person name="Land M.L."/>
            <person name="Hauser L."/>
            <person name="Brettin T.S."/>
            <person name="Detter J.C."/>
            <person name="Han S."/>
            <person name="de Vos W.M."/>
            <person name="Janssen P.H."/>
            <person name="Smidt H."/>
        </authorList>
    </citation>
    <scope>NUCLEOTIDE SEQUENCE [LARGE SCALE GENOMIC DNA]</scope>
    <source>
        <strain evidence="1 2">Ellin514</strain>
    </source>
</reference>
<dbReference type="STRING" id="320771.Cflav_PD2366"/>
<accession>B9XL28</accession>
<comment type="caution">
    <text evidence="1">The sequence shown here is derived from an EMBL/GenBank/DDBJ whole genome shotgun (WGS) entry which is preliminary data.</text>
</comment>
<evidence type="ECO:0000313" key="1">
    <source>
        <dbReference type="EMBL" id="EEF59522.1"/>
    </source>
</evidence>
<proteinExistence type="predicted"/>
<dbReference type="InterPro" id="IPR008928">
    <property type="entry name" value="6-hairpin_glycosidase_sf"/>
</dbReference>
<protein>
    <submittedName>
        <fullName evidence="1">Uncharacterized protein</fullName>
    </submittedName>
</protein>
<organism evidence="1 2">
    <name type="scientific">Pedosphaera parvula (strain Ellin514)</name>
    <dbReference type="NCBI Taxonomy" id="320771"/>
    <lineage>
        <taxon>Bacteria</taxon>
        <taxon>Pseudomonadati</taxon>
        <taxon>Verrucomicrobiota</taxon>
        <taxon>Pedosphaerae</taxon>
        <taxon>Pedosphaerales</taxon>
        <taxon>Pedosphaeraceae</taxon>
        <taxon>Pedosphaera</taxon>
    </lineage>
</organism>
<evidence type="ECO:0000313" key="2">
    <source>
        <dbReference type="Proteomes" id="UP000003688"/>
    </source>
</evidence>
<dbReference type="Proteomes" id="UP000003688">
    <property type="component" value="Unassembled WGS sequence"/>
</dbReference>
<dbReference type="Gene3D" id="1.50.10.10">
    <property type="match status" value="1"/>
</dbReference>
<dbReference type="SUPFAM" id="SSF48208">
    <property type="entry name" value="Six-hairpin glycosidases"/>
    <property type="match status" value="1"/>
</dbReference>
<dbReference type="EMBL" id="ABOX02000027">
    <property type="protein sequence ID" value="EEF59522.1"/>
    <property type="molecule type" value="Genomic_DNA"/>
</dbReference>
<name>B9XL28_PEDPL</name>
<gene>
    <name evidence="1" type="ORF">Cflav_PD2366</name>
</gene>
<dbReference type="AlphaFoldDB" id="B9XL28"/>
<dbReference type="InterPro" id="IPR012341">
    <property type="entry name" value="6hp_glycosidase-like_sf"/>
</dbReference>
<sequence length="746" mass="83239" precursor="true">MFSMAVLVVAVLAGVGRTRAERLATVEEVVHSKIDLWGEAALRQPNGPSYEFFEPLLPALRYVSADFHYYPIVLSAPFAKQKARLISNGSGINLRGGARGWRDVGVPVMFRVGPDEFLFGNNVQHLEGPHLAEGFLPIVEMNCKHGECSYSEESFAAMDPALCDHALVFTRFGVKQARKTPMRVCVQVDSKTAIKAGEGRLQNEKGETILWFDGNWKWEATRGLLSCDFKTNLTATLAIATVPFAEAVASPLATNGYVAQRDLAVNEWKKLLDRGMKVEVPEPLVNNAWRSLILQNFSLMNGNSMRYSAANQYDSVYESEGSDATTAMLLWGFTKESARLFEPLMDVSRKGMELNYAGQKLENVAVYFWETRDKQFLDSLRPKWEREVQRIVGARDSRGLLPRGSYCNDIPMPIISLNTHGKCWRGLRDLSKVLGEAGYEEESKRLTRVSSEFRSNILTAVDQSIFTNTQPPFVPIALFGDEQPCDPICATKMGSYWNLVSNFVLNFGALEPGSQRETWLTQYIQQHGGLCMGMARSLPAPGWWVSPHNMNPLYGMHYGLTLLRRDEPDRALVTFYGMLAQGLTRETFVAGEGNSIVPLDAFGRQFMMPPNSGGNAHVLQMLRYLLVQDFDLNDDGEPDTLRLCFSTPRRWLEDGKTIAVEDAPTAFGPLSMKVQSKLKAGEVDVELSLPVRNKVARTLFRARLPEGWKVISANVGAKEFVVDDSGTVDLATLAGKQNVRFKVVRQ</sequence>